<accession>F8P9N6</accession>
<dbReference type="OrthoDB" id="2673594at2759"/>
<dbReference type="EMBL" id="GL945441">
    <property type="protein sequence ID" value="EGO20365.1"/>
    <property type="molecule type" value="Genomic_DNA"/>
</dbReference>
<name>F8P9N6_SERL9</name>
<feature type="region of interest" description="Disordered" evidence="1">
    <location>
        <begin position="30"/>
        <end position="108"/>
    </location>
</feature>
<evidence type="ECO:0000256" key="1">
    <source>
        <dbReference type="SAM" id="MobiDB-lite"/>
    </source>
</evidence>
<evidence type="ECO:0000313" key="2">
    <source>
        <dbReference type="EMBL" id="EGO20365.1"/>
    </source>
</evidence>
<gene>
    <name evidence="2" type="ORF">SERLADRAFT_442501</name>
</gene>
<dbReference type="RefSeq" id="XP_007323110.1">
    <property type="nucleotide sequence ID" value="XM_007323048.1"/>
</dbReference>
<dbReference type="HOGENOM" id="CLU_103879_0_0_1"/>
<feature type="compositionally biased region" description="Basic and acidic residues" evidence="1">
    <location>
        <begin position="60"/>
        <end position="69"/>
    </location>
</feature>
<protein>
    <submittedName>
        <fullName evidence="2">Uncharacterized protein</fullName>
    </submittedName>
</protein>
<reference evidence="2" key="1">
    <citation type="submission" date="2011-04" db="EMBL/GenBank/DDBJ databases">
        <title>Evolution of plant cell wall degrading machinery underlies the functional diversity of forest fungi.</title>
        <authorList>
            <consortium name="US DOE Joint Genome Institute (JGI-PGF)"/>
            <person name="Eastwood D.C."/>
            <person name="Floudas D."/>
            <person name="Binder M."/>
            <person name="Majcherczyk A."/>
            <person name="Schneider P."/>
            <person name="Aerts A."/>
            <person name="Asiegbu F.O."/>
            <person name="Baker S.E."/>
            <person name="Barry K."/>
            <person name="Bendiksby M."/>
            <person name="Blumentritt M."/>
            <person name="Coutinho P.M."/>
            <person name="Cullen D."/>
            <person name="Cullen D."/>
            <person name="Gathman A."/>
            <person name="Goodell B."/>
            <person name="Henrissat B."/>
            <person name="Ihrmark K."/>
            <person name="Kauserud H."/>
            <person name="Kohler A."/>
            <person name="LaButti K."/>
            <person name="Lapidus A."/>
            <person name="Lavin J.L."/>
            <person name="Lee Y.-H."/>
            <person name="Lindquist E."/>
            <person name="Lilly W."/>
            <person name="Lucas S."/>
            <person name="Morin E."/>
            <person name="Murat C."/>
            <person name="Oguiza J.A."/>
            <person name="Park J."/>
            <person name="Pisabarro A.G."/>
            <person name="Riley R."/>
            <person name="Rosling A."/>
            <person name="Salamov A."/>
            <person name="Schmidt O."/>
            <person name="Schmutz J."/>
            <person name="Skrede I."/>
            <person name="Stenlid J."/>
            <person name="Wiebenga A."/>
            <person name="Xie X."/>
            <person name="Kues U."/>
            <person name="Hibbett D.S."/>
            <person name="Hoffmeister D."/>
            <person name="Hogberg N."/>
            <person name="Martin F."/>
            <person name="Grigoriev I.V."/>
            <person name="Watkinson S.C."/>
        </authorList>
    </citation>
    <scope>NUCLEOTIDE SEQUENCE</scope>
    <source>
        <strain evidence="2">S7.9</strain>
    </source>
</reference>
<dbReference type="AlphaFoldDB" id="F8P9N6"/>
<feature type="compositionally biased region" description="Low complexity" evidence="1">
    <location>
        <begin position="73"/>
        <end position="82"/>
    </location>
</feature>
<dbReference type="Proteomes" id="UP000008064">
    <property type="component" value="Unassembled WGS sequence"/>
</dbReference>
<sequence length="233" mass="26041">MDQSPISFKDQGKHSVTVECSVHFDVENVSLNADNGPPFGLEGEYDALKQAPKKSQIVEIDDHTPHPDPPDPQDINNQIYPQDQDEADPDPIQAAPAPPPPPIAAPHQSTCIHQPTQYVHDLLQGKGSISGNNQAPTLPRGIQVTIDNLNRSDEEERDDETLRDLAQNIAMVARMADLHGVEPRTVEEARKRPDWDKWDQAIQEELARLNKAGTWTYAVTITHFRTFDFHSPL</sequence>
<proteinExistence type="predicted"/>
<dbReference type="GeneID" id="18815736"/>
<organism>
    <name type="scientific">Serpula lacrymans var. lacrymans (strain S7.9)</name>
    <name type="common">Dry rot fungus</name>
    <dbReference type="NCBI Taxonomy" id="578457"/>
    <lineage>
        <taxon>Eukaryota</taxon>
        <taxon>Fungi</taxon>
        <taxon>Dikarya</taxon>
        <taxon>Basidiomycota</taxon>
        <taxon>Agaricomycotina</taxon>
        <taxon>Agaricomycetes</taxon>
        <taxon>Agaricomycetidae</taxon>
        <taxon>Boletales</taxon>
        <taxon>Coniophorineae</taxon>
        <taxon>Serpulaceae</taxon>
        <taxon>Serpula</taxon>
    </lineage>
</organism>
<dbReference type="KEGG" id="sla:SERLADRAFT_442501"/>